<organism evidence="2">
    <name type="scientific">Noctiluca scintillans</name>
    <name type="common">Sea sparkle</name>
    <name type="synonym">Red tide dinoflagellate</name>
    <dbReference type="NCBI Taxonomy" id="2966"/>
    <lineage>
        <taxon>Eukaryota</taxon>
        <taxon>Sar</taxon>
        <taxon>Alveolata</taxon>
        <taxon>Dinophyceae</taxon>
        <taxon>Noctilucales</taxon>
        <taxon>Noctilucaceae</taxon>
        <taxon>Noctiluca</taxon>
    </lineage>
</organism>
<dbReference type="AlphaFoldDB" id="A0A7S1AIW2"/>
<evidence type="ECO:0000313" key="2">
    <source>
        <dbReference type="EMBL" id="CAD8855665.1"/>
    </source>
</evidence>
<feature type="region of interest" description="Disordered" evidence="1">
    <location>
        <begin position="21"/>
        <end position="74"/>
    </location>
</feature>
<feature type="compositionally biased region" description="Basic and acidic residues" evidence="1">
    <location>
        <begin position="60"/>
        <end position="69"/>
    </location>
</feature>
<proteinExistence type="predicted"/>
<gene>
    <name evidence="2" type="ORF">NSCI0253_LOCUS30017</name>
</gene>
<accession>A0A7S1AIW2</accession>
<name>A0A7S1AIW2_NOCSC</name>
<dbReference type="EMBL" id="HBFQ01042429">
    <property type="protein sequence ID" value="CAD8855665.1"/>
    <property type="molecule type" value="Transcribed_RNA"/>
</dbReference>
<reference evidence="2" key="1">
    <citation type="submission" date="2021-01" db="EMBL/GenBank/DDBJ databases">
        <authorList>
            <person name="Corre E."/>
            <person name="Pelletier E."/>
            <person name="Niang G."/>
            <person name="Scheremetjew M."/>
            <person name="Finn R."/>
            <person name="Kale V."/>
            <person name="Holt S."/>
            <person name="Cochrane G."/>
            <person name="Meng A."/>
            <person name="Brown T."/>
            <person name="Cohen L."/>
        </authorList>
    </citation>
    <scope>NUCLEOTIDE SEQUENCE</scope>
</reference>
<protein>
    <submittedName>
        <fullName evidence="2">Uncharacterized protein</fullName>
    </submittedName>
</protein>
<sequence length="226" mass="24358">MALRKKDESFSLWGKTEQKFERAEFKDLEDGDENASKGNGKEEASKAGRDISGEAPTVKDAAEPKDHQEAALANDEPVARRIFPAKSAVPQDLVFVVPRDFVPGELITVEGPHGPCCVPLPLDIQPGQWCSVRLGPNPTHTLVVPEGARRGQSVYFMGPDGQVEVTIPPGKKPGDTFDVIPPAMMVQVPDGAVPGDQLSFMTSQGEQLLTVVPENHHPGQYFAAAL</sequence>
<evidence type="ECO:0000256" key="1">
    <source>
        <dbReference type="SAM" id="MobiDB-lite"/>
    </source>
</evidence>
<feature type="compositionally biased region" description="Basic and acidic residues" evidence="1">
    <location>
        <begin position="39"/>
        <end position="52"/>
    </location>
</feature>